<comment type="similarity">
    <text evidence="2">Belongs to the glycosyl hydrolase 16 family.</text>
</comment>
<evidence type="ECO:0000256" key="6">
    <source>
        <dbReference type="SAM" id="SignalP"/>
    </source>
</evidence>
<comment type="catalytic activity">
    <reaction evidence="1">
        <text>Endohydrolysis of (1-&gt;3)- or (1-&gt;4)-linkages in beta-D-glucans when the glucose residue whose reducing group is involved in the linkage to be hydrolyzed is itself substituted at C-3.</text>
        <dbReference type="EC" id="3.2.1.6"/>
    </reaction>
</comment>
<dbReference type="PROSITE" id="PS51762">
    <property type="entry name" value="GH16_2"/>
    <property type="match status" value="1"/>
</dbReference>
<evidence type="ECO:0000256" key="4">
    <source>
        <dbReference type="ARBA" id="ARBA00022801"/>
    </source>
</evidence>
<dbReference type="PANTHER" id="PTHR10963">
    <property type="entry name" value="GLYCOSYL HYDROLASE-RELATED"/>
    <property type="match status" value="1"/>
</dbReference>
<dbReference type="FunFam" id="2.60.120.200:FF:000114">
    <property type="entry name" value="Probable endo-1,3(4)-beta-glucanase NFIA_089530"/>
    <property type="match status" value="1"/>
</dbReference>
<evidence type="ECO:0000256" key="2">
    <source>
        <dbReference type="ARBA" id="ARBA00006865"/>
    </source>
</evidence>
<sequence>MSFKSVITSLPLLWVCVTALPAGPGNFPNNVSSPSSFGDIHATAYGLVDTYDSSNWLNMFDVQAISDPTHGYVNYVNAQQAQSQGLLNYQNNQVYMGVDSTSTLNPNGVGRNSVRIQSKKSYTHALVIADFAHIPGSNCGSWPAFWMVGPNWPNQGELDIIEGVNLNTYNQVTLHSSPGCVPSVGSGGMTGHPIGNADCGAAGGFTGCGVESNSAVSYGTAFNANGGGVYAALWTSSGIKVWYFASRDVPANIRSGSPDPNSWGTPQANYAGCDFDSKFNNMNIIFDITFCGDWAGAVWGSSSCASANPSCNAYVASQPQSFKDTYWLVNSVKVYSV</sequence>
<evidence type="ECO:0000259" key="7">
    <source>
        <dbReference type="PROSITE" id="PS51762"/>
    </source>
</evidence>
<dbReference type="GO" id="GO:0052861">
    <property type="term" value="F:endo-1,3(4)-beta-glucanase activity"/>
    <property type="evidence" value="ECO:0007669"/>
    <property type="project" value="UniProtKB-EC"/>
</dbReference>
<dbReference type="InterPro" id="IPR013320">
    <property type="entry name" value="ConA-like_dom_sf"/>
</dbReference>
<dbReference type="EC" id="3.2.1.6" evidence="3"/>
<evidence type="ECO:0000313" key="8">
    <source>
        <dbReference type="EMBL" id="KAF2110402.1"/>
    </source>
</evidence>
<dbReference type="EMBL" id="ML977338">
    <property type="protein sequence ID" value="KAF2110402.1"/>
    <property type="molecule type" value="Genomic_DNA"/>
</dbReference>
<keyword evidence="5" id="KW-0326">Glycosidase</keyword>
<dbReference type="PANTHER" id="PTHR10963:SF24">
    <property type="entry name" value="GLYCOSIDASE C21B10.07-RELATED"/>
    <property type="match status" value="1"/>
</dbReference>
<dbReference type="Gene3D" id="2.60.120.200">
    <property type="match status" value="1"/>
</dbReference>
<feature type="signal peptide" evidence="6">
    <location>
        <begin position="1"/>
        <end position="19"/>
    </location>
</feature>
<dbReference type="Pfam" id="PF26113">
    <property type="entry name" value="GH16_XgeA"/>
    <property type="match status" value="1"/>
</dbReference>
<reference evidence="8" key="1">
    <citation type="journal article" date="2020" name="Stud. Mycol.">
        <title>101 Dothideomycetes genomes: a test case for predicting lifestyles and emergence of pathogens.</title>
        <authorList>
            <person name="Haridas S."/>
            <person name="Albert R."/>
            <person name="Binder M."/>
            <person name="Bloem J."/>
            <person name="Labutti K."/>
            <person name="Salamov A."/>
            <person name="Andreopoulos B."/>
            <person name="Baker S."/>
            <person name="Barry K."/>
            <person name="Bills G."/>
            <person name="Bluhm B."/>
            <person name="Cannon C."/>
            <person name="Castanera R."/>
            <person name="Culley D."/>
            <person name="Daum C."/>
            <person name="Ezra D."/>
            <person name="Gonzalez J."/>
            <person name="Henrissat B."/>
            <person name="Kuo A."/>
            <person name="Liang C."/>
            <person name="Lipzen A."/>
            <person name="Lutzoni F."/>
            <person name="Magnuson J."/>
            <person name="Mondo S."/>
            <person name="Nolan M."/>
            <person name="Ohm R."/>
            <person name="Pangilinan J."/>
            <person name="Park H.-J."/>
            <person name="Ramirez L."/>
            <person name="Alfaro M."/>
            <person name="Sun H."/>
            <person name="Tritt A."/>
            <person name="Yoshinaga Y."/>
            <person name="Zwiers L.-H."/>
            <person name="Turgeon B."/>
            <person name="Goodwin S."/>
            <person name="Spatafora J."/>
            <person name="Crous P."/>
            <person name="Grigoriev I."/>
        </authorList>
    </citation>
    <scope>NUCLEOTIDE SEQUENCE</scope>
    <source>
        <strain evidence="8">CBS 627.86</strain>
    </source>
</reference>
<organism evidence="8 9">
    <name type="scientific">Lophiotrema nucula</name>
    <dbReference type="NCBI Taxonomy" id="690887"/>
    <lineage>
        <taxon>Eukaryota</taxon>
        <taxon>Fungi</taxon>
        <taxon>Dikarya</taxon>
        <taxon>Ascomycota</taxon>
        <taxon>Pezizomycotina</taxon>
        <taxon>Dothideomycetes</taxon>
        <taxon>Pleosporomycetidae</taxon>
        <taxon>Pleosporales</taxon>
        <taxon>Lophiotremataceae</taxon>
        <taxon>Lophiotrema</taxon>
    </lineage>
</organism>
<dbReference type="InterPro" id="IPR000757">
    <property type="entry name" value="Beta-glucanase-like"/>
</dbReference>
<dbReference type="OrthoDB" id="192832at2759"/>
<evidence type="ECO:0000256" key="3">
    <source>
        <dbReference type="ARBA" id="ARBA00012599"/>
    </source>
</evidence>
<keyword evidence="9" id="KW-1185">Reference proteome</keyword>
<name>A0A6A5YTE5_9PLEO</name>
<gene>
    <name evidence="8" type="ORF">BDV96DRAFT_501203</name>
</gene>
<feature type="domain" description="GH16" evidence="7">
    <location>
        <begin position="54"/>
        <end position="303"/>
    </location>
</feature>
<dbReference type="SUPFAM" id="SSF49899">
    <property type="entry name" value="Concanavalin A-like lectins/glucanases"/>
    <property type="match status" value="1"/>
</dbReference>
<keyword evidence="6" id="KW-0732">Signal</keyword>
<dbReference type="InterPro" id="IPR050546">
    <property type="entry name" value="Glycosyl_Hydrlase_16"/>
</dbReference>
<dbReference type="AlphaFoldDB" id="A0A6A5YTE5"/>
<proteinExistence type="inferred from homology"/>
<dbReference type="CDD" id="cd02181">
    <property type="entry name" value="GH16_fungal_Lam16A_glucanase"/>
    <property type="match status" value="1"/>
</dbReference>
<feature type="chain" id="PRO_5025652757" description="endo-1,3(4)-beta-glucanase" evidence="6">
    <location>
        <begin position="20"/>
        <end position="337"/>
    </location>
</feature>
<dbReference type="GO" id="GO:0009251">
    <property type="term" value="P:glucan catabolic process"/>
    <property type="evidence" value="ECO:0007669"/>
    <property type="project" value="TreeGrafter"/>
</dbReference>
<accession>A0A6A5YTE5</accession>
<protein>
    <recommendedName>
        <fullName evidence="3">endo-1,3(4)-beta-glucanase</fullName>
        <ecNumber evidence="3">3.2.1.6</ecNumber>
    </recommendedName>
</protein>
<evidence type="ECO:0000256" key="5">
    <source>
        <dbReference type="ARBA" id="ARBA00023295"/>
    </source>
</evidence>
<evidence type="ECO:0000313" key="9">
    <source>
        <dbReference type="Proteomes" id="UP000799770"/>
    </source>
</evidence>
<dbReference type="Proteomes" id="UP000799770">
    <property type="component" value="Unassembled WGS sequence"/>
</dbReference>
<keyword evidence="4" id="KW-0378">Hydrolase</keyword>
<evidence type="ECO:0000256" key="1">
    <source>
        <dbReference type="ARBA" id="ARBA00000124"/>
    </source>
</evidence>